<dbReference type="CDD" id="cd00202">
    <property type="entry name" value="ZnF_GATA"/>
    <property type="match status" value="1"/>
</dbReference>
<evidence type="ECO:0000259" key="7">
    <source>
        <dbReference type="PROSITE" id="PS50114"/>
    </source>
</evidence>
<dbReference type="AlphaFoldDB" id="A0A0C2JVR2"/>
<dbReference type="Gene3D" id="3.30.50.10">
    <property type="entry name" value="Erythroid Transcription Factor GATA-1, subunit A"/>
    <property type="match status" value="1"/>
</dbReference>
<comment type="subcellular location">
    <subcellularLocation>
        <location evidence="1">Nucleus</location>
    </subcellularLocation>
</comment>
<keyword evidence="3 6" id="KW-0863">Zinc-finger</keyword>
<keyword evidence="9" id="KW-1185">Reference proteome</keyword>
<protein>
    <recommendedName>
        <fullName evidence="7">GATA-type domain-containing protein</fullName>
    </recommendedName>
</protein>
<keyword evidence="4" id="KW-0862">Zinc</keyword>
<evidence type="ECO:0000313" key="8">
    <source>
        <dbReference type="EMBL" id="KII73513.1"/>
    </source>
</evidence>
<name>A0A0C2JVR2_THEKT</name>
<dbReference type="Proteomes" id="UP000031668">
    <property type="component" value="Unassembled WGS sequence"/>
</dbReference>
<organism evidence="8 9">
    <name type="scientific">Thelohanellus kitauei</name>
    <name type="common">Myxosporean</name>
    <dbReference type="NCBI Taxonomy" id="669202"/>
    <lineage>
        <taxon>Eukaryota</taxon>
        <taxon>Metazoa</taxon>
        <taxon>Cnidaria</taxon>
        <taxon>Myxozoa</taxon>
        <taxon>Myxosporea</taxon>
        <taxon>Bivalvulida</taxon>
        <taxon>Platysporina</taxon>
        <taxon>Myxobolidae</taxon>
        <taxon>Thelohanellus</taxon>
    </lineage>
</organism>
<dbReference type="SUPFAM" id="SSF57716">
    <property type="entry name" value="Glucocorticoid receptor-like (DNA-binding domain)"/>
    <property type="match status" value="1"/>
</dbReference>
<keyword evidence="5" id="KW-0539">Nucleus</keyword>
<evidence type="ECO:0000256" key="3">
    <source>
        <dbReference type="ARBA" id="ARBA00022771"/>
    </source>
</evidence>
<evidence type="ECO:0000313" key="9">
    <source>
        <dbReference type="Proteomes" id="UP000031668"/>
    </source>
</evidence>
<proteinExistence type="predicted"/>
<dbReference type="OrthoDB" id="515401at2759"/>
<dbReference type="GO" id="GO:0000978">
    <property type="term" value="F:RNA polymerase II cis-regulatory region sequence-specific DNA binding"/>
    <property type="evidence" value="ECO:0007669"/>
    <property type="project" value="TreeGrafter"/>
</dbReference>
<dbReference type="GO" id="GO:0045165">
    <property type="term" value="P:cell fate commitment"/>
    <property type="evidence" value="ECO:0007669"/>
    <property type="project" value="TreeGrafter"/>
</dbReference>
<dbReference type="GO" id="GO:0000122">
    <property type="term" value="P:negative regulation of transcription by RNA polymerase II"/>
    <property type="evidence" value="ECO:0007669"/>
    <property type="project" value="TreeGrafter"/>
</dbReference>
<dbReference type="GO" id="GO:0045944">
    <property type="term" value="P:positive regulation of transcription by RNA polymerase II"/>
    <property type="evidence" value="ECO:0007669"/>
    <property type="project" value="TreeGrafter"/>
</dbReference>
<dbReference type="InterPro" id="IPR013088">
    <property type="entry name" value="Znf_NHR/GATA"/>
</dbReference>
<dbReference type="GO" id="GO:0008270">
    <property type="term" value="F:zinc ion binding"/>
    <property type="evidence" value="ECO:0007669"/>
    <property type="project" value="UniProtKB-KW"/>
</dbReference>
<sequence>MEYTSSSRIEYNDNLYRYDPPLRTRREEAPYCQLSQLSRSQISESERIDRSRQDHSVFENVEQNIGSLTLQKTNQTYIHQQTTSHNFNEHKNPSTVTSRMVNMTNTESNGLIPYDFCNYPDTRRMNRSFTENDFRSTPQWGSKDYLNWPRYSTGSSSFSSHVKLQETSFDMLHGNKTFNSNFPLRTQHGNYYVYKGLVCPTCQNYYLSPLNSNSSVFICPNCGGKFLEQTISENNLTRSTKRWTTQTTLWRRTKDGESICNACGLYYKLHRVNRPLTMRKDAILTRNRKKNIKMREIPSTNTPGNIQRFGNFNTEQIRETKYFYDNNKQDSSHM</sequence>
<dbReference type="Pfam" id="PF00320">
    <property type="entry name" value="GATA"/>
    <property type="match status" value="1"/>
</dbReference>
<evidence type="ECO:0000256" key="1">
    <source>
        <dbReference type="ARBA" id="ARBA00004123"/>
    </source>
</evidence>
<gene>
    <name evidence="8" type="ORF">RF11_05338</name>
</gene>
<dbReference type="GO" id="GO:0000981">
    <property type="term" value="F:DNA-binding transcription factor activity, RNA polymerase II-specific"/>
    <property type="evidence" value="ECO:0007669"/>
    <property type="project" value="TreeGrafter"/>
</dbReference>
<dbReference type="PROSITE" id="PS50114">
    <property type="entry name" value="GATA_ZN_FINGER_2"/>
    <property type="match status" value="1"/>
</dbReference>
<comment type="caution">
    <text evidence="8">The sequence shown here is derived from an EMBL/GenBank/DDBJ whole genome shotgun (WGS) entry which is preliminary data.</text>
</comment>
<accession>A0A0C2JVR2</accession>
<evidence type="ECO:0000256" key="4">
    <source>
        <dbReference type="ARBA" id="ARBA00022833"/>
    </source>
</evidence>
<dbReference type="PANTHER" id="PTHR10071:SF281">
    <property type="entry name" value="BOX A-BINDING FACTOR-RELATED"/>
    <property type="match status" value="1"/>
</dbReference>
<dbReference type="InterPro" id="IPR000679">
    <property type="entry name" value="Znf_GATA"/>
</dbReference>
<evidence type="ECO:0000256" key="6">
    <source>
        <dbReference type="PROSITE-ProRule" id="PRU00094"/>
    </source>
</evidence>
<evidence type="ECO:0000256" key="2">
    <source>
        <dbReference type="ARBA" id="ARBA00022723"/>
    </source>
</evidence>
<dbReference type="InterPro" id="IPR039355">
    <property type="entry name" value="Transcription_factor_GATA"/>
</dbReference>
<dbReference type="EMBL" id="JWZT01000794">
    <property type="protein sequence ID" value="KII73513.1"/>
    <property type="molecule type" value="Genomic_DNA"/>
</dbReference>
<feature type="domain" description="GATA-type" evidence="7">
    <location>
        <begin position="244"/>
        <end position="286"/>
    </location>
</feature>
<reference evidence="8 9" key="1">
    <citation type="journal article" date="2014" name="Genome Biol. Evol.">
        <title>The genome of the myxosporean Thelohanellus kitauei shows adaptations to nutrient acquisition within its fish host.</title>
        <authorList>
            <person name="Yang Y."/>
            <person name="Xiong J."/>
            <person name="Zhou Z."/>
            <person name="Huo F."/>
            <person name="Miao W."/>
            <person name="Ran C."/>
            <person name="Liu Y."/>
            <person name="Zhang J."/>
            <person name="Feng J."/>
            <person name="Wang M."/>
            <person name="Wang M."/>
            <person name="Wang L."/>
            <person name="Yao B."/>
        </authorList>
    </citation>
    <scope>NUCLEOTIDE SEQUENCE [LARGE SCALE GENOMIC DNA]</scope>
    <source>
        <strain evidence="8">Wuqing</strain>
    </source>
</reference>
<dbReference type="GO" id="GO:0005634">
    <property type="term" value="C:nucleus"/>
    <property type="evidence" value="ECO:0007669"/>
    <property type="project" value="UniProtKB-SubCell"/>
</dbReference>
<keyword evidence="2" id="KW-0479">Metal-binding</keyword>
<dbReference type="PANTHER" id="PTHR10071">
    <property type="entry name" value="TRANSCRIPTION FACTOR GATA FAMILY MEMBER"/>
    <property type="match status" value="1"/>
</dbReference>
<dbReference type="SMART" id="SM00401">
    <property type="entry name" value="ZnF_GATA"/>
    <property type="match status" value="1"/>
</dbReference>
<evidence type="ECO:0000256" key="5">
    <source>
        <dbReference type="ARBA" id="ARBA00023242"/>
    </source>
</evidence>